<sequence length="45" mass="5259">MQIWQYLVIVISVLIVAFLALIIRQFIVGWKTPADERTVEKSKEL</sequence>
<accession>A0A7W8YCQ1</accession>
<protein>
    <submittedName>
        <fullName evidence="2">Uncharacterized protein</fullName>
    </submittedName>
</protein>
<keyword evidence="1" id="KW-0812">Transmembrane</keyword>
<dbReference type="Proteomes" id="UP000523863">
    <property type="component" value="Unassembled WGS sequence"/>
</dbReference>
<gene>
    <name evidence="2" type="ORF">BKA12_002046</name>
</gene>
<feature type="transmembrane region" description="Helical" evidence="1">
    <location>
        <begin position="6"/>
        <end position="27"/>
    </location>
</feature>
<keyword evidence="3" id="KW-1185">Reference proteome</keyword>
<evidence type="ECO:0000256" key="1">
    <source>
        <dbReference type="SAM" id="Phobius"/>
    </source>
</evidence>
<proteinExistence type="predicted"/>
<keyword evidence="1" id="KW-0472">Membrane</keyword>
<comment type="caution">
    <text evidence="2">The sequence shown here is derived from an EMBL/GenBank/DDBJ whole genome shotgun (WGS) entry which is preliminary data.</text>
</comment>
<evidence type="ECO:0000313" key="2">
    <source>
        <dbReference type="EMBL" id="MBB5598966.1"/>
    </source>
</evidence>
<dbReference type="RefSeq" id="WP_183643417.1">
    <property type="nucleotide sequence ID" value="NZ_JACHBL010000001.1"/>
</dbReference>
<keyword evidence="1" id="KW-1133">Transmembrane helix</keyword>
<organism evidence="2 3">
    <name type="scientific">Neomicrococcus lactis</name>
    <dbReference type="NCBI Taxonomy" id="732241"/>
    <lineage>
        <taxon>Bacteria</taxon>
        <taxon>Bacillati</taxon>
        <taxon>Actinomycetota</taxon>
        <taxon>Actinomycetes</taxon>
        <taxon>Micrococcales</taxon>
        <taxon>Micrococcaceae</taxon>
        <taxon>Neomicrococcus</taxon>
    </lineage>
</organism>
<evidence type="ECO:0000313" key="3">
    <source>
        <dbReference type="Proteomes" id="UP000523863"/>
    </source>
</evidence>
<reference evidence="2 3" key="1">
    <citation type="submission" date="2020-08" db="EMBL/GenBank/DDBJ databases">
        <title>Sequencing the genomes of 1000 actinobacteria strains.</title>
        <authorList>
            <person name="Klenk H.-P."/>
        </authorList>
    </citation>
    <scope>NUCLEOTIDE SEQUENCE [LARGE SCALE GENOMIC DNA]</scope>
    <source>
        <strain evidence="2 3">DSM 23694</strain>
    </source>
</reference>
<dbReference type="EMBL" id="JACHBL010000001">
    <property type="protein sequence ID" value="MBB5598966.1"/>
    <property type="molecule type" value="Genomic_DNA"/>
</dbReference>
<name>A0A7W8YCQ1_9MICC</name>
<dbReference type="AlphaFoldDB" id="A0A7W8YCQ1"/>